<name>A0AA88D757_FICCA</name>
<accession>A0AA88D757</accession>
<evidence type="ECO:0000313" key="3">
    <source>
        <dbReference type="Proteomes" id="UP001187192"/>
    </source>
</evidence>
<feature type="region of interest" description="Disordered" evidence="1">
    <location>
        <begin position="1"/>
        <end position="57"/>
    </location>
</feature>
<protein>
    <submittedName>
        <fullName evidence="2">Uncharacterized protein</fullName>
    </submittedName>
</protein>
<sequence>MQSQDDEDHLNVNGNSSKADAMENAKKEKKNMPKNSFYSPKKKIKKKVNHEGILLPF</sequence>
<dbReference type="EMBL" id="BTGU01000024">
    <property type="protein sequence ID" value="GMN46960.1"/>
    <property type="molecule type" value="Genomic_DNA"/>
</dbReference>
<evidence type="ECO:0000256" key="1">
    <source>
        <dbReference type="SAM" id="MobiDB-lite"/>
    </source>
</evidence>
<evidence type="ECO:0000313" key="2">
    <source>
        <dbReference type="EMBL" id="GMN46960.1"/>
    </source>
</evidence>
<proteinExistence type="predicted"/>
<reference evidence="2" key="1">
    <citation type="submission" date="2023-07" db="EMBL/GenBank/DDBJ databases">
        <title>draft genome sequence of fig (Ficus carica).</title>
        <authorList>
            <person name="Takahashi T."/>
            <person name="Nishimura K."/>
        </authorList>
    </citation>
    <scope>NUCLEOTIDE SEQUENCE</scope>
</reference>
<dbReference type="AlphaFoldDB" id="A0AA88D757"/>
<keyword evidence="3" id="KW-1185">Reference proteome</keyword>
<comment type="caution">
    <text evidence="2">The sequence shown here is derived from an EMBL/GenBank/DDBJ whole genome shotgun (WGS) entry which is preliminary data.</text>
</comment>
<gene>
    <name evidence="2" type="ORF">TIFTF001_016144</name>
</gene>
<organism evidence="2 3">
    <name type="scientific">Ficus carica</name>
    <name type="common">Common fig</name>
    <dbReference type="NCBI Taxonomy" id="3494"/>
    <lineage>
        <taxon>Eukaryota</taxon>
        <taxon>Viridiplantae</taxon>
        <taxon>Streptophyta</taxon>
        <taxon>Embryophyta</taxon>
        <taxon>Tracheophyta</taxon>
        <taxon>Spermatophyta</taxon>
        <taxon>Magnoliopsida</taxon>
        <taxon>eudicotyledons</taxon>
        <taxon>Gunneridae</taxon>
        <taxon>Pentapetalae</taxon>
        <taxon>rosids</taxon>
        <taxon>fabids</taxon>
        <taxon>Rosales</taxon>
        <taxon>Moraceae</taxon>
        <taxon>Ficeae</taxon>
        <taxon>Ficus</taxon>
    </lineage>
</organism>
<dbReference type="Proteomes" id="UP001187192">
    <property type="component" value="Unassembled WGS sequence"/>
</dbReference>